<feature type="coiled-coil region" evidence="1">
    <location>
        <begin position="271"/>
        <end position="298"/>
    </location>
</feature>
<sequence>MPSRDQGVGTDAGPEKGSRTGSRPTSASRSPKVERARTAGLVKRSFAETLALASDGGLDEQGLTAEQIKTFVDARNRSVDSLLAAFRLGGGEAYLKEAEERFPDHPQVLIISLSQVQDAEKRLAILENLKRVAPDNSMGNCMAARALFQLGRKDEALEELRKSVGKPLDDFTIASAQNAEEAFLFSGMPPAQAKLMALYGGTKSLVLQLRDLSDHMAKLGEEFRAGGDEASAESVRGIQSGLGQQLQGEGTLVDMLVGMVIEKKALRDIDSDEARARLEEIEQLKQNVTGRMKQVTELMKDPSVAEGDWALYFDRAKLFGETAANDWMLEKYPQR</sequence>
<name>A0A858RHJ4_9BACT</name>
<feature type="compositionally biased region" description="Polar residues" evidence="2">
    <location>
        <begin position="19"/>
        <end position="29"/>
    </location>
</feature>
<dbReference type="AlphaFoldDB" id="A0A858RHJ4"/>
<dbReference type="Gene3D" id="1.25.40.10">
    <property type="entry name" value="Tetratricopeptide repeat domain"/>
    <property type="match status" value="1"/>
</dbReference>
<evidence type="ECO:0000313" key="4">
    <source>
        <dbReference type="Proteomes" id="UP000501812"/>
    </source>
</evidence>
<keyword evidence="1" id="KW-0175">Coiled coil</keyword>
<protein>
    <recommendedName>
        <fullName evidence="5">Tetratricopeptide repeat protein</fullName>
    </recommendedName>
</protein>
<dbReference type="RefSeq" id="WP_169454576.1">
    <property type="nucleotide sequence ID" value="NZ_CP051774.1"/>
</dbReference>
<dbReference type="EMBL" id="CP051774">
    <property type="protein sequence ID" value="QJE96175.1"/>
    <property type="molecule type" value="Genomic_DNA"/>
</dbReference>
<dbReference type="KEGG" id="luo:HHL09_10385"/>
<feature type="region of interest" description="Disordered" evidence="2">
    <location>
        <begin position="1"/>
        <end position="38"/>
    </location>
</feature>
<dbReference type="SUPFAM" id="SSF48452">
    <property type="entry name" value="TPR-like"/>
    <property type="match status" value="1"/>
</dbReference>
<accession>A0A858RHJ4</accession>
<organism evidence="3 4">
    <name type="scientific">Luteolibacter luteus</name>
    <dbReference type="NCBI Taxonomy" id="2728835"/>
    <lineage>
        <taxon>Bacteria</taxon>
        <taxon>Pseudomonadati</taxon>
        <taxon>Verrucomicrobiota</taxon>
        <taxon>Verrucomicrobiia</taxon>
        <taxon>Verrucomicrobiales</taxon>
        <taxon>Verrucomicrobiaceae</taxon>
        <taxon>Luteolibacter</taxon>
    </lineage>
</organism>
<evidence type="ECO:0008006" key="5">
    <source>
        <dbReference type="Google" id="ProtNLM"/>
    </source>
</evidence>
<dbReference type="Proteomes" id="UP000501812">
    <property type="component" value="Chromosome"/>
</dbReference>
<gene>
    <name evidence="3" type="ORF">HHL09_10385</name>
</gene>
<reference evidence="3 4" key="1">
    <citation type="submission" date="2020-04" db="EMBL/GenBank/DDBJ databases">
        <title>Luteolibacter sp. G-1-1-1 isolated from soil.</title>
        <authorList>
            <person name="Dahal R.H."/>
        </authorList>
    </citation>
    <scope>NUCLEOTIDE SEQUENCE [LARGE SCALE GENOMIC DNA]</scope>
    <source>
        <strain evidence="3 4">G-1-1-1</strain>
    </source>
</reference>
<dbReference type="InterPro" id="IPR011990">
    <property type="entry name" value="TPR-like_helical_dom_sf"/>
</dbReference>
<evidence type="ECO:0000313" key="3">
    <source>
        <dbReference type="EMBL" id="QJE96175.1"/>
    </source>
</evidence>
<keyword evidence="4" id="KW-1185">Reference proteome</keyword>
<evidence type="ECO:0000256" key="1">
    <source>
        <dbReference type="SAM" id="Coils"/>
    </source>
</evidence>
<evidence type="ECO:0000256" key="2">
    <source>
        <dbReference type="SAM" id="MobiDB-lite"/>
    </source>
</evidence>
<proteinExistence type="predicted"/>